<dbReference type="EMBL" id="VUOA01000019">
    <property type="protein sequence ID" value="KAA2237242.1"/>
    <property type="molecule type" value="Genomic_DNA"/>
</dbReference>
<dbReference type="Gene3D" id="3.30.2000.30">
    <property type="match status" value="1"/>
</dbReference>
<sequence length="136" mass="13526">MTATTTNGPVLALRAAVLARLAGDAVLEALLDAPAIHDEAPVRAGGVHAVFGDVQCEPDVEGVAVQSLEIVVTGRPGSAASALMAADRIGGLLDGADLALAGPALANLTLVRLTATRDGATGLARVSLRLRAVTAT</sequence>
<dbReference type="RefSeq" id="WP_149816925.1">
    <property type="nucleotide sequence ID" value="NZ_VUOA01000019.1"/>
</dbReference>
<reference evidence="1 2" key="1">
    <citation type="submission" date="2019-09" db="EMBL/GenBank/DDBJ databases">
        <title>Salinarimonas rosea gen. nov., sp. nov., a new member of the a-2 subgroup of the Proteobacteria.</title>
        <authorList>
            <person name="Liu J."/>
        </authorList>
    </citation>
    <scope>NUCLEOTIDE SEQUENCE [LARGE SCALE GENOMIC DNA]</scope>
    <source>
        <strain evidence="1 2">BN140002</strain>
    </source>
</reference>
<dbReference type="Pfam" id="PF11367">
    <property type="entry name" value="Tail_completion_gp17"/>
    <property type="match status" value="1"/>
</dbReference>
<evidence type="ECO:0000313" key="1">
    <source>
        <dbReference type="EMBL" id="KAA2237242.1"/>
    </source>
</evidence>
<gene>
    <name evidence="1" type="ORF">F0L46_09525</name>
</gene>
<name>A0A5B2VFV7_9HYPH</name>
<dbReference type="InterPro" id="IPR021508">
    <property type="entry name" value="Gp17-like"/>
</dbReference>
<accession>A0A5B2VFV7</accession>
<reference evidence="1 2" key="2">
    <citation type="submission" date="2019-09" db="EMBL/GenBank/DDBJ databases">
        <authorList>
            <person name="Jin C."/>
        </authorList>
    </citation>
    <scope>NUCLEOTIDE SEQUENCE [LARGE SCALE GENOMIC DNA]</scope>
    <source>
        <strain evidence="1 2">BN140002</strain>
    </source>
</reference>
<evidence type="ECO:0000313" key="2">
    <source>
        <dbReference type="Proteomes" id="UP000323142"/>
    </source>
</evidence>
<dbReference type="Proteomes" id="UP000323142">
    <property type="component" value="Unassembled WGS sequence"/>
</dbReference>
<comment type="caution">
    <text evidence="1">The sequence shown here is derived from an EMBL/GenBank/DDBJ whole genome shotgun (WGS) entry which is preliminary data.</text>
</comment>
<dbReference type="InterPro" id="IPR053745">
    <property type="entry name" value="Viral_Tail_Comp_sf"/>
</dbReference>
<keyword evidence="2" id="KW-1185">Reference proteome</keyword>
<dbReference type="AlphaFoldDB" id="A0A5B2VFV7"/>
<proteinExistence type="predicted"/>
<dbReference type="OrthoDB" id="7630456at2"/>
<protein>
    <submittedName>
        <fullName evidence="1">DUF3168 domain-containing protein</fullName>
    </submittedName>
</protein>
<organism evidence="1 2">
    <name type="scientific">Salinarimonas soli</name>
    <dbReference type="NCBI Taxonomy" id="1638099"/>
    <lineage>
        <taxon>Bacteria</taxon>
        <taxon>Pseudomonadati</taxon>
        <taxon>Pseudomonadota</taxon>
        <taxon>Alphaproteobacteria</taxon>
        <taxon>Hyphomicrobiales</taxon>
        <taxon>Salinarimonadaceae</taxon>
        <taxon>Salinarimonas</taxon>
    </lineage>
</organism>